<protein>
    <submittedName>
        <fullName evidence="3">Uncharacterized protein</fullName>
    </submittedName>
</protein>
<comment type="caution">
    <text evidence="3">The sequence shown here is derived from an EMBL/GenBank/DDBJ whole genome shotgun (WGS) entry which is preliminary data.</text>
</comment>
<dbReference type="AlphaFoldDB" id="A0A0W8DTW9"/>
<feature type="compositionally biased region" description="Polar residues" evidence="1">
    <location>
        <begin position="15"/>
        <end position="25"/>
    </location>
</feature>
<name>A0A0W8DTW9_PHYNI</name>
<gene>
    <name evidence="3" type="ORF">AM588_10010145</name>
</gene>
<organism evidence="3 4">
    <name type="scientific">Phytophthora nicotianae</name>
    <name type="common">Potato buckeye rot agent</name>
    <name type="synonym">Phytophthora parasitica</name>
    <dbReference type="NCBI Taxonomy" id="4792"/>
    <lineage>
        <taxon>Eukaryota</taxon>
        <taxon>Sar</taxon>
        <taxon>Stramenopiles</taxon>
        <taxon>Oomycota</taxon>
        <taxon>Peronosporomycetes</taxon>
        <taxon>Peronosporales</taxon>
        <taxon>Peronosporaceae</taxon>
        <taxon>Phytophthora</taxon>
    </lineage>
</organism>
<proteinExistence type="predicted"/>
<keyword evidence="2" id="KW-0472">Membrane</keyword>
<dbReference type="Proteomes" id="UP000054636">
    <property type="component" value="Unassembled WGS sequence"/>
</dbReference>
<reference evidence="3 4" key="1">
    <citation type="submission" date="2015-11" db="EMBL/GenBank/DDBJ databases">
        <title>Genomes and virulence difference between two physiological races of Phytophthora nicotianae.</title>
        <authorList>
            <person name="Liu H."/>
            <person name="Ma X."/>
            <person name="Yu H."/>
            <person name="Fang D."/>
            <person name="Li Y."/>
            <person name="Wang X."/>
            <person name="Wang W."/>
            <person name="Dong Y."/>
            <person name="Xiao B."/>
        </authorList>
    </citation>
    <scope>NUCLEOTIDE SEQUENCE [LARGE SCALE GENOMIC DNA]</scope>
    <source>
        <strain evidence="4">race 1</strain>
    </source>
</reference>
<evidence type="ECO:0000256" key="2">
    <source>
        <dbReference type="SAM" id="Phobius"/>
    </source>
</evidence>
<dbReference type="EMBL" id="LNFP01000018">
    <property type="protein sequence ID" value="KUF99692.1"/>
    <property type="molecule type" value="Genomic_DNA"/>
</dbReference>
<feature type="transmembrane region" description="Helical" evidence="2">
    <location>
        <begin position="75"/>
        <end position="95"/>
    </location>
</feature>
<keyword evidence="2" id="KW-1133">Transmembrane helix</keyword>
<evidence type="ECO:0000313" key="3">
    <source>
        <dbReference type="EMBL" id="KUF99692.1"/>
    </source>
</evidence>
<feature type="region of interest" description="Disordered" evidence="1">
    <location>
        <begin position="1"/>
        <end position="31"/>
    </location>
</feature>
<keyword evidence="2" id="KW-0812">Transmembrane</keyword>
<sequence length="101" mass="11287">MVLDDTPNEHHPLKTNVQQHAQPPSVSGPRQLRLQRQRGATFVAFVGFGLASWILTNDIMRSPDFARRVYQWNGLATQVGAMSGTAVAFPLVFWCESLFTT</sequence>
<evidence type="ECO:0000256" key="1">
    <source>
        <dbReference type="SAM" id="MobiDB-lite"/>
    </source>
</evidence>
<feature type="transmembrane region" description="Helical" evidence="2">
    <location>
        <begin position="39"/>
        <end position="55"/>
    </location>
</feature>
<evidence type="ECO:0000313" key="4">
    <source>
        <dbReference type="Proteomes" id="UP000054636"/>
    </source>
</evidence>
<accession>A0A0W8DTW9</accession>